<dbReference type="KEGG" id="gur:Gura_2408"/>
<organism evidence="4 5">
    <name type="scientific">Geotalea uraniireducens (strain Rf4)</name>
    <name type="common">Geobacter uraniireducens</name>
    <dbReference type="NCBI Taxonomy" id="351605"/>
    <lineage>
        <taxon>Bacteria</taxon>
        <taxon>Pseudomonadati</taxon>
        <taxon>Thermodesulfobacteriota</taxon>
        <taxon>Desulfuromonadia</taxon>
        <taxon>Geobacterales</taxon>
        <taxon>Geobacteraceae</taxon>
        <taxon>Geotalea</taxon>
    </lineage>
</organism>
<dbReference type="EMBL" id="CP000698">
    <property type="protein sequence ID" value="ABQ26587.1"/>
    <property type="molecule type" value="Genomic_DNA"/>
</dbReference>
<dbReference type="PROSITE" id="PS51257">
    <property type="entry name" value="PROKAR_LIPOPROTEIN"/>
    <property type="match status" value="1"/>
</dbReference>
<dbReference type="Proteomes" id="UP000006695">
    <property type="component" value="Chromosome"/>
</dbReference>
<dbReference type="PANTHER" id="PTHR36920">
    <property type="match status" value="1"/>
</dbReference>
<keyword evidence="5" id="KW-1185">Reference proteome</keyword>
<dbReference type="GO" id="GO:0019867">
    <property type="term" value="C:outer membrane"/>
    <property type="evidence" value="ECO:0007669"/>
    <property type="project" value="InterPro"/>
</dbReference>
<sequence>MKRLCVMISCVAAVALMAGTACAENIAGKVGVTGRIGFLVPADSEDTSASPTFNVDTDTGFVGGGGFIYGINKNIAAELDITHTDFNGSIGGDRVGNFETNNISLGVQYRFNEPTAHLTPYAGAGLDILVNGFTRDDGVKADLDTVVGVHAAGGVDYFVMKQLALTGQAKVVLAPDADIRLGGDKIGNFDPMNFSMTFGARYFFN</sequence>
<accession>A5G469</accession>
<dbReference type="PANTHER" id="PTHR36920:SF1">
    <property type="entry name" value="OUTER MEMBRANE PROTEIN W"/>
    <property type="match status" value="1"/>
</dbReference>
<feature type="signal peptide" evidence="2">
    <location>
        <begin position="1"/>
        <end position="23"/>
    </location>
</feature>
<evidence type="ECO:0000313" key="5">
    <source>
        <dbReference type="Proteomes" id="UP000006695"/>
    </source>
</evidence>
<dbReference type="GO" id="GO:0055085">
    <property type="term" value="P:transmembrane transport"/>
    <property type="evidence" value="ECO:0007669"/>
    <property type="project" value="TreeGrafter"/>
</dbReference>
<feature type="chain" id="PRO_5002683219" evidence="2">
    <location>
        <begin position="24"/>
        <end position="205"/>
    </location>
</feature>
<dbReference type="Gene3D" id="2.40.160.20">
    <property type="match status" value="1"/>
</dbReference>
<evidence type="ECO:0000256" key="1">
    <source>
        <dbReference type="ARBA" id="ARBA00022729"/>
    </source>
</evidence>
<gene>
    <name evidence="4" type="ordered locus">Gura_2408</name>
</gene>
<evidence type="ECO:0000256" key="2">
    <source>
        <dbReference type="SAM" id="SignalP"/>
    </source>
</evidence>
<reference evidence="4 5" key="1">
    <citation type="submission" date="2007-05" db="EMBL/GenBank/DDBJ databases">
        <title>Complete sequence of Geobacter uraniireducens Rf4.</title>
        <authorList>
            <consortium name="US DOE Joint Genome Institute"/>
            <person name="Copeland A."/>
            <person name="Lucas S."/>
            <person name="Lapidus A."/>
            <person name="Barry K."/>
            <person name="Detter J.C."/>
            <person name="Glavina del Rio T."/>
            <person name="Hammon N."/>
            <person name="Israni S."/>
            <person name="Dalin E."/>
            <person name="Tice H."/>
            <person name="Pitluck S."/>
            <person name="Chertkov O."/>
            <person name="Brettin T."/>
            <person name="Bruce D."/>
            <person name="Han C."/>
            <person name="Schmutz J."/>
            <person name="Larimer F."/>
            <person name="Land M."/>
            <person name="Hauser L."/>
            <person name="Kyrpides N."/>
            <person name="Mikhailova N."/>
            <person name="Shelobolina E."/>
            <person name="Aklujkar M."/>
            <person name="Lovley D."/>
            <person name="Richardson P."/>
        </authorList>
    </citation>
    <scope>NUCLEOTIDE SEQUENCE [LARGE SCALE GENOMIC DNA]</scope>
    <source>
        <strain evidence="4 5">Rf4</strain>
    </source>
</reference>
<proteinExistence type="predicted"/>
<dbReference type="InterPro" id="IPR005618">
    <property type="entry name" value="OMPW"/>
</dbReference>
<dbReference type="RefSeq" id="WP_011939277.1">
    <property type="nucleotide sequence ID" value="NC_009483.1"/>
</dbReference>
<keyword evidence="1 2" id="KW-0732">Signal</keyword>
<dbReference type="AlphaFoldDB" id="A5G469"/>
<dbReference type="SUPFAM" id="SSF56925">
    <property type="entry name" value="OMPA-like"/>
    <property type="match status" value="1"/>
</dbReference>
<protein>
    <submittedName>
        <fullName evidence="4">OmpW family protein</fullName>
    </submittedName>
</protein>
<evidence type="ECO:0000259" key="3">
    <source>
        <dbReference type="Pfam" id="PF13505"/>
    </source>
</evidence>
<feature type="domain" description="Outer membrane protein beta-barrel" evidence="3">
    <location>
        <begin position="11"/>
        <end position="199"/>
    </location>
</feature>
<dbReference type="OrthoDB" id="5398213at2"/>
<name>A5G469_GEOUR</name>
<dbReference type="InterPro" id="IPR011250">
    <property type="entry name" value="OMP/PagP_B-barrel"/>
</dbReference>
<evidence type="ECO:0000313" key="4">
    <source>
        <dbReference type="EMBL" id="ABQ26587.1"/>
    </source>
</evidence>
<dbReference type="InterPro" id="IPR027385">
    <property type="entry name" value="Beta-barrel_OMP"/>
</dbReference>
<dbReference type="Pfam" id="PF13505">
    <property type="entry name" value="OMP_b-brl"/>
    <property type="match status" value="1"/>
</dbReference>
<dbReference type="STRING" id="351605.Gura_2408"/>
<dbReference type="HOGENOM" id="CLU_1370481_0_0_7"/>